<feature type="region of interest" description="Disordered" evidence="1">
    <location>
        <begin position="175"/>
        <end position="195"/>
    </location>
</feature>
<name>A0A074XYS1_AURSE</name>
<dbReference type="InterPro" id="IPR041679">
    <property type="entry name" value="DNA2/NAM7-like_C"/>
</dbReference>
<dbReference type="HOGENOM" id="CLU_004502_0_0_1"/>
<dbReference type="EMBL" id="KL584787">
    <property type="protein sequence ID" value="KEQ90683.1"/>
    <property type="molecule type" value="Genomic_DNA"/>
</dbReference>
<feature type="domain" description="DNA2/NAM7 helicase-like C-terminal" evidence="2">
    <location>
        <begin position="1088"/>
        <end position="1294"/>
    </location>
</feature>
<evidence type="ECO:0000259" key="2">
    <source>
        <dbReference type="Pfam" id="PF13087"/>
    </source>
</evidence>
<accession>A0A074XYS1</accession>
<proteinExistence type="predicted"/>
<dbReference type="SUPFAM" id="SSF52540">
    <property type="entry name" value="P-loop containing nucleoside triphosphate hydrolases"/>
    <property type="match status" value="1"/>
</dbReference>
<dbReference type="InterPro" id="IPR045055">
    <property type="entry name" value="DNA2/NAM7-like"/>
</dbReference>
<dbReference type="PANTHER" id="PTHR10887">
    <property type="entry name" value="DNA2/NAM7 HELICASE FAMILY"/>
    <property type="match status" value="1"/>
</dbReference>
<feature type="compositionally biased region" description="Low complexity" evidence="1">
    <location>
        <begin position="1409"/>
        <end position="1421"/>
    </location>
</feature>
<evidence type="ECO:0000256" key="1">
    <source>
        <dbReference type="SAM" id="MobiDB-lite"/>
    </source>
</evidence>
<evidence type="ECO:0000313" key="4">
    <source>
        <dbReference type="Proteomes" id="UP000030641"/>
    </source>
</evidence>
<feature type="compositionally biased region" description="Acidic residues" evidence="1">
    <location>
        <begin position="1361"/>
        <end position="1381"/>
    </location>
</feature>
<dbReference type="STRING" id="1043005.A0A074XYS1"/>
<dbReference type="RefSeq" id="XP_013339183.1">
    <property type="nucleotide sequence ID" value="XM_013483729.1"/>
</dbReference>
<dbReference type="OMA" id="WIPNIAK"/>
<dbReference type="GeneID" id="25372294"/>
<sequence>MAPLPVIKAVDEKVALDIIEQRSLVRLQTPGDNLHCGLFAMASSIRSPNNIQPLDWDSELSEEHLHFNRLQDCVKPAGDKLKSMNPELGKETPNTVDFFNVDMLAYILAHYNSLSTTSPKIKLYAIGADITYEISSPVNNPPHKKKDVEMLSIVIHNIADLHWEGYGHQGLGKVSKYADNPPGTADGPPSPHGSIAAAVTTATTTPAATWDEKYKAAELKYREKFKLSLDAKVDPESVKMAFTIDSTPLVDYHSESDDEDEPKPELKKDESNGTVPTGDTPAVEDVVKMYPVAGVDPIGELTTIARIQHPAEKSMDWQKVHSSDKFRCKLKVIRPNLRRSKQLYHPTQACNENGVGLTFSIESQDLAPRIRLTLGLTRNAQATDAMGHQVPAHTGYVEFMFGRVFTDPNDCSTTPNQISNLSYEYDHEHTSASIHFSTAGATSNNLKCLIDYGDAEDGKGHNRVHNIRLTQAEKEMVKYLCQLTHITEGKTRDITIMIRPGAKEKESHKNGTHNAIDDMLDKLPFKGSVSTEMKHSMTVVPLDQYRDVHHKPRVQYGEMPTPKRVYDEHHPCLPMRPVAAWPDADIASITLANSVHVQHVEAEVILDALMLKLQKVKLLTLGDMILIAVTWDKQVLAGLSADERITYPLGTQIFFTVHNARTKTAVSDDVKPRKAFGNVINNVYNVSCDVLVAIQNKKAEDFLGMTSPLRSGKDAVSYWAGLEAKVNNNSCKAMIYAVATTYERGSWVTAHNPALLNDGAALALRDLFDSVTCTEQVLKHALHELMTARSWNRGQLAHIDQVMHAPGGMALLTGSSGSGKTEIMVHIMAYVLRLGFTVICTGMKHATLDLIAKKFENKFPQLEAPLRAYNPTSESLSIEEPVFTASDESDLLALDMIRAELAEHKKKRTRLQSENSIQHRVLQNMDRTDMPEMIRMIASGSECGIPVYADKTLHNFRQIFKDGLAAREEHPFSDKEFWTDERMNLFKHAYEALRAEVIQNSKVLVTTMLNAYNKEVRQNFSQNKMCIRFDDEAQACAEQPSLIPSSICGYSKNIKLWCMYGDLKQSGVINLTGKNFDNTVDVFYKQSDMSLFLRLNLMGHPLVDLRYQWRQNEHLFEMLNQLHYHMSIITTGNMKKPMSEHTTLMGKVLGLTDAEIAKQTEKQKRMLYVNVATPTMKSRDSHSRANPGYAAWVILVLFPLLLAEFGEKLQEDVMLIVPYAKQKELYLRWYFELRKQGWTDKQLPRISTIDVSHGDESKFVILDLVNDEYEGFLQDPARTCVAWGRAKDGMFTIGGNMSQVDDSHKVKKFRDATDGDKLKDFVLYRPIRHWKRYYEDNLCAFKTAPPEFVVPDDLAFYDEVESQEDEATAPVEDEAKSEEEAVAPTEDEAKSGEEADAPAGDWGVSEWNTAATDAWTDAPAAEMAWDEAPPPPAYDSQAEESDNGVDGGPDSGSWEPQNGIDIGEDAYKVKEE</sequence>
<dbReference type="Pfam" id="PF13087">
    <property type="entry name" value="AAA_12"/>
    <property type="match status" value="1"/>
</dbReference>
<evidence type="ECO:0000313" key="3">
    <source>
        <dbReference type="EMBL" id="KEQ90683.1"/>
    </source>
</evidence>
<feature type="region of interest" description="Disordered" evidence="1">
    <location>
        <begin position="1361"/>
        <end position="1472"/>
    </location>
</feature>
<dbReference type="InParanoid" id="A0A074XYS1"/>
<reference evidence="3 4" key="1">
    <citation type="journal article" date="2014" name="BMC Genomics">
        <title>Genome sequencing of four Aureobasidium pullulans varieties: biotechnological potential, stress tolerance, and description of new species.</title>
        <authorList>
            <person name="Gostin Ar C."/>
            <person name="Ohm R.A."/>
            <person name="Kogej T."/>
            <person name="Sonjak S."/>
            <person name="Turk M."/>
            <person name="Zajc J."/>
            <person name="Zalar P."/>
            <person name="Grube M."/>
            <person name="Sun H."/>
            <person name="Han J."/>
            <person name="Sharma A."/>
            <person name="Chiniquy J."/>
            <person name="Ngan C.Y."/>
            <person name="Lipzen A."/>
            <person name="Barry K."/>
            <person name="Grigoriev I.V."/>
            <person name="Gunde-Cimerman N."/>
        </authorList>
    </citation>
    <scope>NUCLEOTIDE SEQUENCE [LARGE SCALE GENOMIC DNA]</scope>
    <source>
        <strain evidence="3 4">EXF-2481</strain>
    </source>
</reference>
<dbReference type="PANTHER" id="PTHR10887:SF495">
    <property type="entry name" value="HELICASE SENATAXIN ISOFORM X1-RELATED"/>
    <property type="match status" value="1"/>
</dbReference>
<protein>
    <recommendedName>
        <fullName evidence="2">DNA2/NAM7 helicase-like C-terminal domain-containing protein</fullName>
    </recommendedName>
</protein>
<dbReference type="OrthoDB" id="3907547at2759"/>
<dbReference type="Proteomes" id="UP000030641">
    <property type="component" value="Unassembled WGS sequence"/>
</dbReference>
<dbReference type="InterPro" id="IPR027417">
    <property type="entry name" value="P-loop_NTPase"/>
</dbReference>
<gene>
    <name evidence="3" type="ORF">AUEXF2481DRAFT_92785</name>
</gene>
<dbReference type="Gene3D" id="3.40.50.300">
    <property type="entry name" value="P-loop containing nucleotide triphosphate hydrolases"/>
    <property type="match status" value="2"/>
</dbReference>
<keyword evidence="4" id="KW-1185">Reference proteome</keyword>
<feature type="region of interest" description="Disordered" evidence="1">
    <location>
        <begin position="250"/>
        <end position="281"/>
    </location>
</feature>
<organism evidence="3 4">
    <name type="scientific">Aureobasidium subglaciale (strain EXF-2481)</name>
    <name type="common">Aureobasidium pullulans var. subglaciale</name>
    <dbReference type="NCBI Taxonomy" id="1043005"/>
    <lineage>
        <taxon>Eukaryota</taxon>
        <taxon>Fungi</taxon>
        <taxon>Dikarya</taxon>
        <taxon>Ascomycota</taxon>
        <taxon>Pezizomycotina</taxon>
        <taxon>Dothideomycetes</taxon>
        <taxon>Dothideomycetidae</taxon>
        <taxon>Dothideales</taxon>
        <taxon>Saccotheciaceae</taxon>
        <taxon>Aureobasidium</taxon>
    </lineage>
</organism>